<keyword evidence="1" id="KW-0732">Signal</keyword>
<dbReference type="EMBL" id="JAWDIS010000002">
    <property type="protein sequence ID" value="MDU0367634.1"/>
    <property type="molecule type" value="Genomic_DNA"/>
</dbReference>
<gene>
    <name evidence="2" type="ORF">RWH45_10430</name>
</gene>
<proteinExistence type="predicted"/>
<evidence type="ECO:0000313" key="2">
    <source>
        <dbReference type="EMBL" id="MDU0367634.1"/>
    </source>
</evidence>
<keyword evidence="3" id="KW-1185">Reference proteome</keyword>
<dbReference type="Proteomes" id="UP001263371">
    <property type="component" value="Unassembled WGS sequence"/>
</dbReference>
<sequence>MRERSRLRAVLLGLVCVSVLSACADPDTNAGASSGRGEPPRVATSPAFHGPWSDWFTRIFENPDTTSAQRDILADGIVTDTEYAGLRNDFTRCLEDLGVSVVLDPDGGFSVRADGKLTEAQVTTDAVPGCEKKTVGSVAMLYEQIRRNPERKDETLIVVECFKRHHIVAVAYTVAQYDKDLADQTGVNWSADDVRRCVQDPLGVVGAP</sequence>
<feature type="chain" id="PRO_5046511278" description="Lipoprotein" evidence="1">
    <location>
        <begin position="25"/>
        <end position="208"/>
    </location>
</feature>
<dbReference type="PROSITE" id="PS51257">
    <property type="entry name" value="PROKAR_LIPOPROTEIN"/>
    <property type="match status" value="1"/>
</dbReference>
<reference evidence="2 3" key="1">
    <citation type="submission" date="2023-09" db="EMBL/GenBank/DDBJ databases">
        <title>Microbacterium fusihabitans sp. nov., Microbacterium phycihabitans sp. nov., and Microbacterium cervinum sp. nov., isolated from dried seaweeds of beach.</title>
        <authorList>
            <person name="Lee S.D."/>
        </authorList>
    </citation>
    <scope>NUCLEOTIDE SEQUENCE [LARGE SCALE GENOMIC DNA]</scope>
    <source>
        <strain evidence="2 3">KSW4-17</strain>
    </source>
</reference>
<comment type="caution">
    <text evidence="2">The sequence shown here is derived from an EMBL/GenBank/DDBJ whole genome shotgun (WGS) entry which is preliminary data.</text>
</comment>
<evidence type="ECO:0008006" key="4">
    <source>
        <dbReference type="Google" id="ProtNLM"/>
    </source>
</evidence>
<feature type="signal peptide" evidence="1">
    <location>
        <begin position="1"/>
        <end position="24"/>
    </location>
</feature>
<accession>A0ABU3T8I0</accession>
<organism evidence="2 3">
    <name type="scientific">Microbacterium galbum</name>
    <dbReference type="NCBI Taxonomy" id="3075994"/>
    <lineage>
        <taxon>Bacteria</taxon>
        <taxon>Bacillati</taxon>
        <taxon>Actinomycetota</taxon>
        <taxon>Actinomycetes</taxon>
        <taxon>Micrococcales</taxon>
        <taxon>Microbacteriaceae</taxon>
        <taxon>Microbacterium</taxon>
    </lineage>
</organism>
<evidence type="ECO:0000256" key="1">
    <source>
        <dbReference type="SAM" id="SignalP"/>
    </source>
</evidence>
<protein>
    <recommendedName>
        <fullName evidence="4">Lipoprotein</fullName>
    </recommendedName>
</protein>
<dbReference type="RefSeq" id="WP_315994836.1">
    <property type="nucleotide sequence ID" value="NZ_JAWDIS010000002.1"/>
</dbReference>
<name>A0ABU3T8I0_9MICO</name>
<evidence type="ECO:0000313" key="3">
    <source>
        <dbReference type="Proteomes" id="UP001263371"/>
    </source>
</evidence>